<dbReference type="GO" id="GO:0008270">
    <property type="term" value="F:zinc ion binding"/>
    <property type="evidence" value="ECO:0007669"/>
    <property type="project" value="UniProtKB-KW"/>
</dbReference>
<dbReference type="PROSITE" id="PS50135">
    <property type="entry name" value="ZF_ZZ_2"/>
    <property type="match status" value="1"/>
</dbReference>
<evidence type="ECO:0000256" key="3">
    <source>
        <dbReference type="ARBA" id="ARBA00022473"/>
    </source>
</evidence>
<evidence type="ECO:0000256" key="5">
    <source>
        <dbReference type="ARBA" id="ARBA00022723"/>
    </source>
</evidence>
<comment type="similarity">
    <text evidence="2 14">Belongs to the UBR4 family.</text>
</comment>
<feature type="domain" description="UBR-type" evidence="17">
    <location>
        <begin position="1569"/>
        <end position="1640"/>
    </location>
</feature>
<dbReference type="InterPro" id="IPR056530">
    <property type="entry name" value="UBR4-like_dom"/>
</dbReference>
<keyword evidence="3" id="KW-0217">Developmental protein</keyword>
<evidence type="ECO:0000256" key="13">
    <source>
        <dbReference type="PROSITE-ProRule" id="PRU00508"/>
    </source>
</evidence>
<evidence type="ECO:0000256" key="7">
    <source>
        <dbReference type="ARBA" id="ARBA00022833"/>
    </source>
</evidence>
<feature type="region of interest" description="Disordered" evidence="15">
    <location>
        <begin position="3139"/>
        <end position="3171"/>
    </location>
</feature>
<keyword evidence="10" id="KW-0927">Auxin signaling pathway</keyword>
<dbReference type="PANTHER" id="PTHR21725">
    <property type="entry name" value="E3 UBIQUITIN-PROTEIN LIGASE UBR4"/>
    <property type="match status" value="1"/>
</dbReference>
<dbReference type="InterPro" id="IPR000433">
    <property type="entry name" value="Znf_ZZ"/>
</dbReference>
<evidence type="ECO:0000256" key="9">
    <source>
        <dbReference type="ARBA" id="ARBA00023136"/>
    </source>
</evidence>
<comment type="caution">
    <text evidence="18">The sequence shown here is derived from an EMBL/GenBank/DDBJ whole genome shotgun (WGS) entry which is preliminary data.</text>
</comment>
<evidence type="ECO:0000259" key="16">
    <source>
        <dbReference type="PROSITE" id="PS50135"/>
    </source>
</evidence>
<dbReference type="EMBL" id="PKMF04000259">
    <property type="protein sequence ID" value="KAK7840538.1"/>
    <property type="molecule type" value="Genomic_DNA"/>
</dbReference>
<dbReference type="Gene3D" id="3.30.60.90">
    <property type="match status" value="1"/>
</dbReference>
<dbReference type="Proteomes" id="UP000237347">
    <property type="component" value="Unassembled WGS sequence"/>
</dbReference>
<feature type="compositionally biased region" description="Polar residues" evidence="15">
    <location>
        <begin position="3144"/>
        <end position="3154"/>
    </location>
</feature>
<evidence type="ECO:0000256" key="6">
    <source>
        <dbReference type="ARBA" id="ARBA00022771"/>
    </source>
</evidence>
<dbReference type="GO" id="GO:0009506">
    <property type="term" value="C:plasmodesma"/>
    <property type="evidence" value="ECO:0007669"/>
    <property type="project" value="TreeGrafter"/>
</dbReference>
<dbReference type="SMART" id="SM00291">
    <property type="entry name" value="ZnF_ZZ"/>
    <property type="match status" value="1"/>
</dbReference>
<feature type="compositionally biased region" description="Acidic residues" evidence="15">
    <location>
        <begin position="1535"/>
        <end position="1545"/>
    </location>
</feature>
<dbReference type="Pfam" id="PF00569">
    <property type="entry name" value="ZZ"/>
    <property type="match status" value="1"/>
</dbReference>
<dbReference type="InterPro" id="IPR025704">
    <property type="entry name" value="E3_Ub_ligase_UBR4_C"/>
</dbReference>
<keyword evidence="8" id="KW-1133">Transmembrane helix</keyword>
<evidence type="ECO:0000256" key="11">
    <source>
        <dbReference type="ARBA" id="ARBA00070858"/>
    </source>
</evidence>
<dbReference type="PROSITE" id="PS51157">
    <property type="entry name" value="ZF_UBR"/>
    <property type="match status" value="1"/>
</dbReference>
<evidence type="ECO:0000256" key="8">
    <source>
        <dbReference type="ARBA" id="ARBA00022989"/>
    </source>
</evidence>
<evidence type="ECO:0000313" key="18">
    <source>
        <dbReference type="EMBL" id="KAK7840538.1"/>
    </source>
</evidence>
<evidence type="ECO:0000256" key="15">
    <source>
        <dbReference type="SAM" id="MobiDB-lite"/>
    </source>
</evidence>
<feature type="region of interest" description="Disordered" evidence="15">
    <location>
        <begin position="2828"/>
        <end position="2863"/>
    </location>
</feature>
<evidence type="ECO:0000259" key="17">
    <source>
        <dbReference type="PROSITE" id="PS51157"/>
    </source>
</evidence>
<feature type="region of interest" description="Disordered" evidence="15">
    <location>
        <begin position="3720"/>
        <end position="3774"/>
    </location>
</feature>
<dbReference type="FunFam" id="3.30.60.90:FF:000010">
    <property type="entry name" value="auxin transport protein BIG"/>
    <property type="match status" value="1"/>
</dbReference>
<dbReference type="Pfam" id="PF13764">
    <property type="entry name" value="E3_UbLigase_R4"/>
    <property type="match status" value="2"/>
</dbReference>
<protein>
    <recommendedName>
        <fullName evidence="11">Auxin transport protein BIG</fullName>
    </recommendedName>
</protein>
<dbReference type="SUPFAM" id="SSF57850">
    <property type="entry name" value="RING/U-box"/>
    <property type="match status" value="1"/>
</dbReference>
<dbReference type="GO" id="GO:0009926">
    <property type="term" value="P:auxin polar transport"/>
    <property type="evidence" value="ECO:0007669"/>
    <property type="project" value="TreeGrafter"/>
</dbReference>
<evidence type="ECO:0000256" key="12">
    <source>
        <dbReference type="PROSITE-ProRule" id="PRU00228"/>
    </source>
</evidence>
<dbReference type="Pfam" id="PF24079">
    <property type="entry name" value="UBR4"/>
    <property type="match status" value="1"/>
</dbReference>
<reference evidence="18 19" key="1">
    <citation type="journal article" date="2018" name="Sci. Data">
        <title>The draft genome sequence of cork oak.</title>
        <authorList>
            <person name="Ramos A.M."/>
            <person name="Usie A."/>
            <person name="Barbosa P."/>
            <person name="Barros P.M."/>
            <person name="Capote T."/>
            <person name="Chaves I."/>
            <person name="Simoes F."/>
            <person name="Abreu I."/>
            <person name="Carrasquinho I."/>
            <person name="Faro C."/>
            <person name="Guimaraes J.B."/>
            <person name="Mendonca D."/>
            <person name="Nobrega F."/>
            <person name="Rodrigues L."/>
            <person name="Saibo N.J.M."/>
            <person name="Varela M.C."/>
            <person name="Egas C."/>
            <person name="Matos J."/>
            <person name="Miguel C.M."/>
            <person name="Oliveira M.M."/>
            <person name="Ricardo C.P."/>
            <person name="Goncalves S."/>
        </authorList>
    </citation>
    <scope>NUCLEOTIDE SEQUENCE [LARGE SCALE GENOMIC DNA]</scope>
    <source>
        <strain evidence="19">cv. HL8</strain>
    </source>
</reference>
<feature type="compositionally biased region" description="Polar residues" evidence="15">
    <location>
        <begin position="2828"/>
        <end position="2840"/>
    </location>
</feature>
<accession>A0AAW0KQ26</accession>
<feature type="compositionally biased region" description="Low complexity" evidence="15">
    <location>
        <begin position="3747"/>
        <end position="3763"/>
    </location>
</feature>
<dbReference type="SMART" id="SM00396">
    <property type="entry name" value="ZnF_UBR1"/>
    <property type="match status" value="1"/>
</dbReference>
<dbReference type="InterPro" id="IPR045189">
    <property type="entry name" value="UBR4-like"/>
</dbReference>
<feature type="compositionally biased region" description="Polar residues" evidence="15">
    <location>
        <begin position="1519"/>
        <end position="1529"/>
    </location>
</feature>
<dbReference type="SUPFAM" id="SSF101908">
    <property type="entry name" value="Putative isomerase YbhE"/>
    <property type="match status" value="1"/>
</dbReference>
<evidence type="ECO:0000256" key="14">
    <source>
        <dbReference type="PROSITE-ProRule" id="PRU01388"/>
    </source>
</evidence>
<dbReference type="GO" id="GO:0016020">
    <property type="term" value="C:membrane"/>
    <property type="evidence" value="ECO:0007669"/>
    <property type="project" value="UniProtKB-SubCell"/>
</dbReference>
<proteinExistence type="inferred from homology"/>
<keyword evidence="7" id="KW-0862">Zinc</keyword>
<feature type="region of interest" description="Disordered" evidence="15">
    <location>
        <begin position="1519"/>
        <end position="1561"/>
    </location>
</feature>
<keyword evidence="19" id="KW-1185">Reference proteome</keyword>
<evidence type="ECO:0000256" key="2">
    <source>
        <dbReference type="ARBA" id="ARBA00009970"/>
    </source>
</evidence>
<feature type="region of interest" description="UBR4 E3 catalytic module" evidence="14">
    <location>
        <begin position="4156"/>
        <end position="4470"/>
    </location>
</feature>
<feature type="domain" description="ZZ-type" evidence="16">
    <location>
        <begin position="2603"/>
        <end position="2662"/>
    </location>
</feature>
<dbReference type="PANTHER" id="PTHR21725:SF1">
    <property type="entry name" value="E3 UBIQUITIN-PROTEIN LIGASE UBR4"/>
    <property type="match status" value="1"/>
</dbReference>
<keyword evidence="5" id="KW-0479">Metal-binding</keyword>
<dbReference type="InterPro" id="IPR003126">
    <property type="entry name" value="Znf_UBR"/>
</dbReference>
<name>A0AAW0KQ26_QUESU</name>
<dbReference type="GO" id="GO:0005829">
    <property type="term" value="C:cytosol"/>
    <property type="evidence" value="ECO:0007669"/>
    <property type="project" value="TreeGrafter"/>
</dbReference>
<dbReference type="CDD" id="cd19681">
    <property type="entry name" value="UBR-box_BIG_like"/>
    <property type="match status" value="1"/>
</dbReference>
<evidence type="ECO:0000256" key="4">
    <source>
        <dbReference type="ARBA" id="ARBA00022692"/>
    </source>
</evidence>
<dbReference type="CDD" id="cd02249">
    <property type="entry name" value="ZZ"/>
    <property type="match status" value="1"/>
</dbReference>
<dbReference type="InterPro" id="IPR043145">
    <property type="entry name" value="Znf_ZZ_sf"/>
</dbReference>
<organism evidence="18 19">
    <name type="scientific">Quercus suber</name>
    <name type="common">Cork oak</name>
    <dbReference type="NCBI Taxonomy" id="58331"/>
    <lineage>
        <taxon>Eukaryota</taxon>
        <taxon>Viridiplantae</taxon>
        <taxon>Streptophyta</taxon>
        <taxon>Embryophyta</taxon>
        <taxon>Tracheophyta</taxon>
        <taxon>Spermatophyta</taxon>
        <taxon>Magnoliopsida</taxon>
        <taxon>eudicotyledons</taxon>
        <taxon>Gunneridae</taxon>
        <taxon>Pentapetalae</taxon>
        <taxon>rosids</taxon>
        <taxon>fabids</taxon>
        <taxon>Fagales</taxon>
        <taxon>Fagaceae</taxon>
        <taxon>Quercus</taxon>
    </lineage>
</organism>
<evidence type="ECO:0000256" key="10">
    <source>
        <dbReference type="ARBA" id="ARBA00023294"/>
    </source>
</evidence>
<gene>
    <name evidence="18" type="primary">BIG</name>
    <name evidence="18" type="ORF">CFP56_016600</name>
</gene>
<feature type="zinc finger region" description="UBR-type" evidence="13">
    <location>
        <begin position="1569"/>
        <end position="1640"/>
    </location>
</feature>
<feature type="compositionally biased region" description="Polar residues" evidence="15">
    <location>
        <begin position="2850"/>
        <end position="2861"/>
    </location>
</feature>
<feature type="compositionally biased region" description="Basic and acidic residues" evidence="15">
    <location>
        <begin position="3161"/>
        <end position="3171"/>
    </location>
</feature>
<dbReference type="PROSITE" id="PS52043">
    <property type="entry name" value="UBR4_E3"/>
    <property type="match status" value="1"/>
</dbReference>
<evidence type="ECO:0000256" key="1">
    <source>
        <dbReference type="ARBA" id="ARBA00004141"/>
    </source>
</evidence>
<keyword evidence="4" id="KW-0812">Transmembrane</keyword>
<evidence type="ECO:0000313" key="19">
    <source>
        <dbReference type="Proteomes" id="UP000237347"/>
    </source>
</evidence>
<dbReference type="GO" id="GO:0009734">
    <property type="term" value="P:auxin-activated signaling pathway"/>
    <property type="evidence" value="ECO:0007669"/>
    <property type="project" value="UniProtKB-KW"/>
</dbReference>
<sequence>MAEGDNLFAGLAEALFAGSKPLSPADLLRKLRSEDSIRPALQKFYLILKRGVEASPDDGARLGLQSWNDSQIQAVASIASALASASRSLSVEQAEALIVAVVQQSLEFAVSYLEKSEFNGDDLSIQNKLVQLLEIALVDGVDKVSETLQPCSINSLVDLLPTVADCCGIDLDNHVKCSLQGTSCSVEEKPVDRLHMTLASECIQSDRQTSGFIAHAFHQNLNKFIFLSQHWAVAHVGCIRRLVLLCKELIAMPAVFDEKTAGTNFSKRLSFSLRILKLLGSLSKDIPYVEYDVQLVQAVASFADVLPILFRPGFEFVNSHAAIDGSFESLILLLLEEFLQLVQVVFCNSSIFQNIQACIVASILDNLDSSVWRYNKSTANLKPPLAFFPRSVLYILKLIYDLRRQTHQPLNWEEFERVLSGSSADLIDSPYCYVHFEKVPLLKRYTVEELLKMIFPSSKQWVDNLMHLIFFLHSEAVKLRPKVERSSSSCAKTISNSELENAVCQEDEALFGDLFSESGRSVGSTDGCDQPPVAINSSSSHSNTPIQAATEMLSFLESSIFSPEWYTSIYEDGRKQISRSHIDILLSLLICQGCCSEDRTSDSCGSLREERRNGNIHELCFELLHNLLTHHALSDSLEEYLVEKILNVENDIFVYNDQTLTLLAHTLFCRVGLAGSQFRTQIYRGFVGFVLEKAKAISYKCPSLKELIGTLPSVFHIEILLMAFHLSSEGEKATLANLIFSSLRAIEVPTSGFNSTQFSCWALLISRLILVLRHMIFYPHTCPQSLVLDLRSKLREAPHSLSRLPNNMNDYLSSWASIAVNSLVGAWIEEPVISSLINQLIDISALPTSLYRDDQAKGGLCLSWNDIFATFSQILGAWKGKKAAAPEDLIIERYVFALCWDFPSVCTASDNLLPFRTGSQALDLSDMAHFFCFTHSFLGCSDAFDRGTSFPGVVGLIQHLHAMHVPEGIEELGWDFFRNGSWLSLVLSILNVGIWRYCIKNKIPGASPWMENTSRDNEYITLSEDLICSIVEAGQIEMLVGLLSSMLERYLQAQQKAFLATVDNDQNNANMFSPLLLLKHSGFDKCFQDELLEKSCTTSSQLDPVLDILLKLDAAIDKRAVGNLSRAYWEFMLHGFPFSPQTASGILISCILSIRGIISTLDGLLRIKNARENIHLETELLDQILGTVMTVRFDRIFGSIHGMCGDIYHILNVGLEVLDYSNLLLIKHMEGFLRDINARGVGDSSIHELIITKAIDTIDSLKKDPSKSAIFQFYVGAEDVSEQVKDQYGLQRGDLLVLIDSLDDCCSDLVNVKVLSFFVDLLSGELCPGLKEKIQNKFLGMDSVRLTKWLEKRLLGCVVEASGGINSAKGSSVSLRESTMNFILCLVSSPSELQSSELQSHFFEAVLVSLDTAFLLFDIHVAKSYFHLVVQLSRGETSMKLLLERAIKLMEKVAGDERLLPGLKFLFSFLGTILSDCGSGKNTPERSAGKSLSTNTHGVGSVASRLVGSSKNSETLVLSANQEGGSTSIECDATSVDEDEDDGTSDGEVASIDKDEDEDSNSERALASKVCTFTSSGSNFMEQHWYFCYTCDLTVSKGCCSVCAKVCHRGHRVVYSRSSRFFCDCGAGGVRGSNCQCLKPRKFTGSSVAPVRGSSNFQSFLPFTQDGDQLPDSDSDFDEDVNTDIDNSLRLSIPRELQDRIPLLLEELDIEGRVLGLCSSLLPSITSKRDSSLSKDKKIVLGEDKVLSYGVDILQLKKAYKSGSLDLKIKADYSNAKELKSHLASGSLVKTLLSVSVRGRLAVGEGDKVAIFDVGQLIGQATIAPVTADKTNVKPLSKNVVRFEIVHLAFNSVIENYLAVAGYEDCQVLTVNPRGEVTDRLAIELALQGAYIRRVDWVPGSQVQLMVVTNRFVKIYDLSQDNISPMHYFTLQDDIIVDATLYLASQGRMFLIVLSECGSLFRLELSVEGNVGATPLKEIIHVQDKEILAKGSSLYFSSSCKLLFISYQDGTTLIGRLSSDATSLIEISSVYEEQDGKQRPAGLHRWKELLAGSGLFVCFSSLKSNSALAVSIGAHELIAQNLRHAVGSTSPIVGITAYKPLSKDKIHCLVLHDDGSLQIYSHVPVGVDASANATSEKVKKLGSGILSNKAYAGVNPEFPLDFFEKTVLITPDVKLGGEAIRDSEGAKQSLLSEDGFLESPNPTGFKITVFNSNPDIVMVGFRVHVGYASANHIPSDITIFQRVVKLDEGMRSWYDIPFTVAESLLADEEFTISVGPTFGGSALPRIDSLDVYGRAKDEFGWKEKMDAVLDMEARVLGSNASLAVSGKKRRSMQSAPVQEQVIADGLKLLSRFYSVCKSQECSRVEEVKQELSNLKCKKLLETIFESDREPLLQAAARRILQAVFPKKEIYYQVKDTMRLLGVVKSTSALSSRLGTGSTAGRWIIEEFTGQMRAVSKIALQRRSNLATFLEMNGSEVVDGLMQVLWGILELEQPDTQTMNNIVISSVELIYCYAECLTLHGKDTGCSVAPAVVLLKQLLFSPNDAVQTSSSLAISSRLLQVPFPKQTMLATDDAVENTVSAPVPSDTTGVNTQVMIEEDSITSSVQYCCDGCSTVPILRRRWHCTICPDFDLCEACYEVLDADRLPPPHSRDHPMTAIPIEIESIGGDGNEFHFTPDDASDTSLLPATADASMQSSAPSIHVLEPSESGEFSTSVTDPVSISASKRAVNSLLLSELLEQLKGWMETTSGVRAIPVMQLFYRLSSAVGGPFIDSSKPKSLDLEKLIKWFLDEINLNKPFNAKTRSSFGEVEILIFMFFTLMLRNWHQPGTDNSTQKSAGTVETNDKSVIQIPPSTSAATQSSLDDQDKDDFISQLLRACDSLRQQGFISYLMDILQQLVHVFKSPPVNHDGAHGSGPGSGCGSLLMVRRDLPAGNFSPFFSDSYAKAHRTDIFMDYHRLLLENAFRLVYTLVRPEKQDKSGEREKVYKTSYSKDLKLDGYQDVLCSYINNPHTTFVRRYARRLFLHLCGSKTTYYSVRDSWQFSSEVKKLFKHINKSGGFQKPVSYERSVKIVKCLSTMAEVAGARPRNWQKYCLRHGDVLPFLMNGIFYFGEESVVQTLKLLNLAFYTGKDIGHSLQKTEADSGIGSNKSGTQSLDSKKKKKGEDGTESGSEKSYLDMEAAIDIFTDKGSDVLRQFIDSFLLEWNSSSVRAEAKCVLFGVWHHGKQSFKETLLTTLLQKFKFLPMFGQNIVEYTELVTWLLGKVPDISSKQQSTELVDRCLTPDVIRCIFETLHSQNELLANHPNSRIYNTLSGLVEFDGYYLESEPCVACSSPEVPYSRMKLESLKSETKFTDNRIIVKCTGSYTIQTVTMNVHDARKSKSVKVLNLYYNNRPVADLSELKNNWALWKRAKSCHLAFNQTELKVEFPIPITACNFMIELDSFYENLQALSLEPLQCPRCSRPVTDKHGICSNCHENAYQCRQCRNINYENLDSFLCNECGYSKYGRFEFNFMAKPSFTFDNMENDEDMKRNLAAIESESENAHRRYQQLLGFKKPLLKIVSSIGENEMDSQQKDSVQQMMVSLPGPSCKINRKIALLGVLYGEKCKAAFDSVSKSVQTLQGLRRVLMSYLHQKHSDNGVAASRFVVSRSPNNCYGCATTFVTQCLELLQVLSKHPNSKKQLVSSGILSELFENNIHQGPKTARVQARAVLCAFSEGDACTPPKPDTADKDQGVAKSAPVSQTKDESNSNVSGSLSGVFSGSKSQPESLERNWDASQKTQDIQLLSYSEWEKGASYLDFVRRQYKVSQAVKGASQRSRPQRHDFLALKYALRWKRRACKTAKSDLSAFELGSWVTELVLSACSQSIRSEMCMLISLLCAQSASRRFRLLNLLVSLLPATLSAGESAAEYFELLFKMIESEDARLFLTVQGCLRIYPSQADRAPWKIFRGSQYQIQFILEQLCNLICPSKPEPVYLLVLNKAHTQEEFIRGSMTKNPYSSAEIGPLMRDVKNKICHQLDLLGLLEDDYGMELLVAGNIISLDLSIAQVYEQVWRKSNQSSSTLANSTLLSTTAATSARDCPPMTVTYRLQGLDGEATEPMIKELEEDREESQDPEVEFAIAGAVREYGGLEIILGMIQRLRDDFKSNQEQLVAVLNLLMHCCKIRENRRLSMGHLATQRCIDEGGILPLLHALEGVAGENEIGARAENLLDTLSNKEGKGDGFLEEKVCRLRHATRDEMRRRALRKREEMLQGLGMRQELASDGGERIVVAQPILEGLEDVEEEEDGLACMVCREGYSLRPTDLLGVYSYSKRVNLGVGPSGSARGEYVYTTVSYFNIIHFQCHQEAKRADAALKNPKKEWDGATLRNNESLCNSLFPVRGPSVPPQQYNRHVDQYWENLNALGRADGSRLRLLTYDIVLIGKLHTNLIGFDLITTYPSPYSCWKCDAIRLDRAHWHTGVGNWSGMHSGKRE</sequence>
<keyword evidence="6 12" id="KW-0863">Zinc-finger</keyword>
<keyword evidence="9" id="KW-0472">Membrane</keyword>
<dbReference type="PROSITE" id="PS01357">
    <property type="entry name" value="ZF_ZZ_1"/>
    <property type="match status" value="1"/>
</dbReference>
<comment type="subcellular location">
    <subcellularLocation>
        <location evidence="1">Membrane</location>
        <topology evidence="1">Multi-pass membrane protein</topology>
    </subcellularLocation>
</comment>